<evidence type="ECO:0000313" key="2">
    <source>
        <dbReference type="EMBL" id="SDP43938.1"/>
    </source>
</evidence>
<accession>A0A1H0SRR6</accession>
<evidence type="ECO:0000256" key="1">
    <source>
        <dbReference type="SAM" id="MobiDB-lite"/>
    </source>
</evidence>
<reference evidence="2 3" key="1">
    <citation type="submission" date="2016-10" db="EMBL/GenBank/DDBJ databases">
        <authorList>
            <person name="de Groot N.N."/>
        </authorList>
    </citation>
    <scope>NUCLEOTIDE SEQUENCE [LARGE SCALE GENOMIC DNA]</scope>
    <source>
        <strain evidence="2 3">CGMCC 4.2022</strain>
    </source>
</reference>
<name>A0A1H0SRR6_9ACTN</name>
<feature type="region of interest" description="Disordered" evidence="1">
    <location>
        <begin position="44"/>
        <end position="88"/>
    </location>
</feature>
<dbReference type="EMBL" id="FNIE01000031">
    <property type="protein sequence ID" value="SDP43938.1"/>
    <property type="molecule type" value="Genomic_DNA"/>
</dbReference>
<feature type="compositionally biased region" description="Basic residues" evidence="1">
    <location>
        <begin position="79"/>
        <end position="88"/>
    </location>
</feature>
<dbReference type="AlphaFoldDB" id="A0A1H0SRR6"/>
<dbReference type="RefSeq" id="WP_322987225.1">
    <property type="nucleotide sequence ID" value="NZ_FNIE01000031.1"/>
</dbReference>
<dbReference type="Proteomes" id="UP000199341">
    <property type="component" value="Unassembled WGS sequence"/>
</dbReference>
<sequence length="88" mass="9760">MCDYVQQSTDGDNSQTYNLDVAQRIGNTQAFNDIDGTWTLTDTTTNHYDSDDPDWTGEDSNGSITRGFQGIDEDLAPPPRRRAVPSCN</sequence>
<proteinExistence type="predicted"/>
<gene>
    <name evidence="2" type="ORF">SAMN05216259_1317</name>
</gene>
<keyword evidence="3" id="KW-1185">Reference proteome</keyword>
<organism evidence="2 3">
    <name type="scientific">Actinacidiphila guanduensis</name>
    <dbReference type="NCBI Taxonomy" id="310781"/>
    <lineage>
        <taxon>Bacteria</taxon>
        <taxon>Bacillati</taxon>
        <taxon>Actinomycetota</taxon>
        <taxon>Actinomycetes</taxon>
        <taxon>Kitasatosporales</taxon>
        <taxon>Streptomycetaceae</taxon>
        <taxon>Actinacidiphila</taxon>
    </lineage>
</organism>
<protein>
    <submittedName>
        <fullName evidence="2">Uncharacterized protein</fullName>
    </submittedName>
</protein>
<evidence type="ECO:0000313" key="3">
    <source>
        <dbReference type="Proteomes" id="UP000199341"/>
    </source>
</evidence>